<feature type="signal peptide" evidence="2">
    <location>
        <begin position="1"/>
        <end position="29"/>
    </location>
</feature>
<keyword evidence="2" id="KW-0732">Signal</keyword>
<protein>
    <submittedName>
        <fullName evidence="3">Uncharacterized protein</fullName>
    </submittedName>
</protein>
<reference evidence="3 4" key="1">
    <citation type="submission" date="2014-08" db="EMBL/GenBank/DDBJ databases">
        <authorList>
            <person name="Sibley D."/>
            <person name="Venepally P."/>
            <person name="Karamycheva S."/>
            <person name="Hadjithomas M."/>
            <person name="Khan A."/>
            <person name="Brunk B."/>
            <person name="Roos D."/>
            <person name="Caler E."/>
            <person name="Lorenzi H."/>
        </authorList>
    </citation>
    <scope>NUCLEOTIDE SEQUENCE [LARGE SCALE GENOMIC DNA]</scope>
    <source>
        <strain evidence="3 4">VAND</strain>
    </source>
</reference>
<accession>A0A086PGA1</accession>
<feature type="region of interest" description="Disordered" evidence="1">
    <location>
        <begin position="40"/>
        <end position="62"/>
    </location>
</feature>
<dbReference type="AlphaFoldDB" id="A0A086PGA1"/>
<gene>
    <name evidence="3" type="ORF">TGVAND_358410</name>
</gene>
<feature type="chain" id="PRO_5001813462" evidence="2">
    <location>
        <begin position="30"/>
        <end position="175"/>
    </location>
</feature>
<feature type="compositionally biased region" description="Basic and acidic residues" evidence="1">
    <location>
        <begin position="120"/>
        <end position="136"/>
    </location>
</feature>
<evidence type="ECO:0000313" key="4">
    <source>
        <dbReference type="Proteomes" id="UP000028840"/>
    </source>
</evidence>
<name>A0A086PGA1_TOXGO</name>
<evidence type="ECO:0000256" key="1">
    <source>
        <dbReference type="SAM" id="MobiDB-lite"/>
    </source>
</evidence>
<feature type="region of interest" description="Disordered" evidence="1">
    <location>
        <begin position="87"/>
        <end position="146"/>
    </location>
</feature>
<sequence length="175" mass="18175">MKKAPFSSHLMKLFRALLLSSSPSPCGLALAPASLGDDAQEKAASVGREEASFSSPGEVGQPADCDPGQLVLDCAFSVEIRVSSCPRASTAVSEHPAEERAQGSGVETPDRLSWAADSAEATKARQNAEENEKVEKSLPAMGLQPWPAVGRDGVVCAEVNGSEIGGRAGRTVKGR</sequence>
<reference evidence="3 4" key="2">
    <citation type="journal article" date="2015" name="Eukaryot. Cell">
        <title>Genetic mapping reveals that sinefungin resistance in Toxoplasma gondii is controlled by a putative amino acid transporter locus that can be used as a negative selectable marker.</title>
        <authorList>
            <person name="Behnke M.S."/>
            <person name="Khan A."/>
            <person name="Sibley L.D."/>
        </authorList>
    </citation>
    <scope>NUCLEOTIDE SEQUENCE [LARGE SCALE GENOMIC DNA]</scope>
    <source>
        <strain evidence="3 4">VAND</strain>
    </source>
</reference>
<comment type="caution">
    <text evidence="3">The sequence shown here is derived from an EMBL/GenBank/DDBJ whole genome shotgun (WGS) entry which is preliminary data.</text>
</comment>
<dbReference type="EMBL" id="AEYJ02001861">
    <property type="protein sequence ID" value="KFG99382.1"/>
    <property type="molecule type" value="Genomic_DNA"/>
</dbReference>
<organism evidence="3 4">
    <name type="scientific">Toxoplasma gondii VAND</name>
    <dbReference type="NCBI Taxonomy" id="933077"/>
    <lineage>
        <taxon>Eukaryota</taxon>
        <taxon>Sar</taxon>
        <taxon>Alveolata</taxon>
        <taxon>Apicomplexa</taxon>
        <taxon>Conoidasida</taxon>
        <taxon>Coccidia</taxon>
        <taxon>Eucoccidiorida</taxon>
        <taxon>Eimeriorina</taxon>
        <taxon>Sarcocystidae</taxon>
        <taxon>Toxoplasma</taxon>
    </lineage>
</organism>
<evidence type="ECO:0000313" key="3">
    <source>
        <dbReference type="EMBL" id="KFG99382.1"/>
    </source>
</evidence>
<dbReference type="VEuPathDB" id="ToxoDB:TGVAND_358410"/>
<evidence type="ECO:0000256" key="2">
    <source>
        <dbReference type="SAM" id="SignalP"/>
    </source>
</evidence>
<dbReference type="Proteomes" id="UP000028840">
    <property type="component" value="Unassembled WGS sequence"/>
</dbReference>
<proteinExistence type="predicted"/>